<proteinExistence type="predicted"/>
<feature type="compositionally biased region" description="Gly residues" evidence="2">
    <location>
        <begin position="10"/>
        <end position="19"/>
    </location>
</feature>
<protein>
    <recommendedName>
        <fullName evidence="3">CCHC-type domain-containing protein</fullName>
    </recommendedName>
</protein>
<dbReference type="PROSITE" id="PS50158">
    <property type="entry name" value="ZF_CCHC"/>
    <property type="match status" value="1"/>
</dbReference>
<dbReference type="GO" id="GO:0003676">
    <property type="term" value="F:nucleic acid binding"/>
    <property type="evidence" value="ECO:0007669"/>
    <property type="project" value="InterPro"/>
</dbReference>
<dbReference type="InterPro" id="IPR001878">
    <property type="entry name" value="Znf_CCHC"/>
</dbReference>
<sequence>MAGHGDNRDFGGGGRNLGGGERDYERGGYRGYGSDRGETGDRGYDGDRRIGGERSLDRGPRRGPLICFNCDEPGHYANQCPHLRRNEHPSASTSRGGSSPPNRPSFSERQQSDPLEFKVAEIGKSVAAVCQFVEVEQQKKVVKERRKAKKSEAEERAEAERAATLLSKQKKEEKTRREAEIKQELHKSLDVRMAVRVKELREDVREDVRQEIREAISELSLAVSRGKRKKVETAVPARESSASSSETEELNLQTRRLCMSDKRKRGPDSLLEGSPPMEMPPKRTPKRGPRSAAISGRLTRAKARTQKTITPRKTPPSICKKTPAAIGIAGRLRFEKRVLNNLKNLDVLVLQNICKDEGISYNGKFEAIFDIAAHRTHVAYGTDDDEEAIATPVVCAEEGIDENE</sequence>
<dbReference type="SUPFAM" id="SSF57756">
    <property type="entry name" value="Retrovirus zinc finger-like domains"/>
    <property type="match status" value="1"/>
</dbReference>
<evidence type="ECO:0000313" key="5">
    <source>
        <dbReference type="Proteomes" id="UP000265515"/>
    </source>
</evidence>
<feature type="domain" description="CCHC-type" evidence="3">
    <location>
        <begin position="67"/>
        <end position="81"/>
    </location>
</feature>
<dbReference type="Proteomes" id="UP000265515">
    <property type="component" value="Unassembled WGS sequence"/>
</dbReference>
<keyword evidence="1" id="KW-0863">Zinc-finger</keyword>
<feature type="compositionally biased region" description="Basic and acidic residues" evidence="2">
    <location>
        <begin position="20"/>
        <end position="60"/>
    </location>
</feature>
<keyword evidence="1" id="KW-0479">Metal-binding</keyword>
<dbReference type="SMART" id="SM00343">
    <property type="entry name" value="ZnF_C2HC"/>
    <property type="match status" value="1"/>
</dbReference>
<dbReference type="Gramene" id="GBG80120">
    <property type="protein sequence ID" value="GBG80120"/>
    <property type="gene ID" value="CBR_g30487"/>
</dbReference>
<keyword evidence="5" id="KW-1185">Reference proteome</keyword>
<reference evidence="4 5" key="1">
    <citation type="journal article" date="2018" name="Cell">
        <title>The Chara Genome: Secondary Complexity and Implications for Plant Terrestrialization.</title>
        <authorList>
            <person name="Nishiyama T."/>
            <person name="Sakayama H."/>
            <person name="Vries J.D."/>
            <person name="Buschmann H."/>
            <person name="Saint-Marcoux D."/>
            <person name="Ullrich K.K."/>
            <person name="Haas F.B."/>
            <person name="Vanderstraeten L."/>
            <person name="Becker D."/>
            <person name="Lang D."/>
            <person name="Vosolsobe S."/>
            <person name="Rombauts S."/>
            <person name="Wilhelmsson P.K.I."/>
            <person name="Janitza P."/>
            <person name="Kern R."/>
            <person name="Heyl A."/>
            <person name="Rumpler F."/>
            <person name="Villalobos L.I.A.C."/>
            <person name="Clay J.M."/>
            <person name="Skokan R."/>
            <person name="Toyoda A."/>
            <person name="Suzuki Y."/>
            <person name="Kagoshima H."/>
            <person name="Schijlen E."/>
            <person name="Tajeshwar N."/>
            <person name="Catarino B."/>
            <person name="Hetherington A.J."/>
            <person name="Saltykova A."/>
            <person name="Bonnot C."/>
            <person name="Breuninger H."/>
            <person name="Symeonidi A."/>
            <person name="Radhakrishnan G.V."/>
            <person name="Van Nieuwerburgh F."/>
            <person name="Deforce D."/>
            <person name="Chang C."/>
            <person name="Karol K.G."/>
            <person name="Hedrich R."/>
            <person name="Ulvskov P."/>
            <person name="Glockner G."/>
            <person name="Delwiche C.F."/>
            <person name="Petrasek J."/>
            <person name="Van de Peer Y."/>
            <person name="Friml J."/>
            <person name="Beilby M."/>
            <person name="Dolan L."/>
            <person name="Kohara Y."/>
            <person name="Sugano S."/>
            <person name="Fujiyama A."/>
            <person name="Delaux P.-M."/>
            <person name="Quint M."/>
            <person name="TheiBen G."/>
            <person name="Hagemann M."/>
            <person name="Harholt J."/>
            <person name="Dunand C."/>
            <person name="Zachgo S."/>
            <person name="Langdale J."/>
            <person name="Maumus F."/>
            <person name="Straeten D.V.D."/>
            <person name="Gould S.B."/>
            <person name="Rensing S.A."/>
        </authorList>
    </citation>
    <scope>NUCLEOTIDE SEQUENCE [LARGE SCALE GENOMIC DNA]</scope>
    <source>
        <strain evidence="4 5">S276</strain>
    </source>
</reference>
<evidence type="ECO:0000256" key="1">
    <source>
        <dbReference type="PROSITE-ProRule" id="PRU00047"/>
    </source>
</evidence>
<feature type="region of interest" description="Disordered" evidence="2">
    <location>
        <begin position="77"/>
        <end position="114"/>
    </location>
</feature>
<organism evidence="4 5">
    <name type="scientific">Chara braunii</name>
    <name type="common">Braun's stonewort</name>
    <dbReference type="NCBI Taxonomy" id="69332"/>
    <lineage>
        <taxon>Eukaryota</taxon>
        <taxon>Viridiplantae</taxon>
        <taxon>Streptophyta</taxon>
        <taxon>Charophyceae</taxon>
        <taxon>Charales</taxon>
        <taxon>Characeae</taxon>
        <taxon>Chara</taxon>
    </lineage>
</organism>
<evidence type="ECO:0000256" key="2">
    <source>
        <dbReference type="SAM" id="MobiDB-lite"/>
    </source>
</evidence>
<feature type="compositionally biased region" description="Low complexity" evidence="2">
    <location>
        <begin position="92"/>
        <end position="107"/>
    </location>
</feature>
<feature type="region of interest" description="Disordered" evidence="2">
    <location>
        <begin position="223"/>
        <end position="318"/>
    </location>
</feature>
<evidence type="ECO:0000259" key="3">
    <source>
        <dbReference type="PROSITE" id="PS50158"/>
    </source>
</evidence>
<dbReference type="AlphaFoldDB" id="A0A388LCU3"/>
<comment type="caution">
    <text evidence="4">The sequence shown here is derived from an EMBL/GenBank/DDBJ whole genome shotgun (WGS) entry which is preliminary data.</text>
</comment>
<feature type="compositionally biased region" description="Basic and acidic residues" evidence="2">
    <location>
        <begin position="150"/>
        <end position="161"/>
    </location>
</feature>
<accession>A0A388LCU3</accession>
<dbReference type="Gene3D" id="4.10.60.10">
    <property type="entry name" value="Zinc finger, CCHC-type"/>
    <property type="match status" value="1"/>
</dbReference>
<evidence type="ECO:0000313" key="4">
    <source>
        <dbReference type="EMBL" id="GBG80120.1"/>
    </source>
</evidence>
<dbReference type="EMBL" id="BFEA01000337">
    <property type="protein sequence ID" value="GBG80120.1"/>
    <property type="molecule type" value="Genomic_DNA"/>
</dbReference>
<dbReference type="Pfam" id="PF00098">
    <property type="entry name" value="zf-CCHC"/>
    <property type="match status" value="1"/>
</dbReference>
<gene>
    <name evidence="4" type="ORF">CBR_g30487</name>
</gene>
<keyword evidence="1" id="KW-0862">Zinc</keyword>
<name>A0A388LCU3_CHABU</name>
<feature type="region of interest" description="Disordered" evidence="2">
    <location>
        <begin position="141"/>
        <end position="177"/>
    </location>
</feature>
<dbReference type="GO" id="GO:0008270">
    <property type="term" value="F:zinc ion binding"/>
    <property type="evidence" value="ECO:0007669"/>
    <property type="project" value="UniProtKB-KW"/>
</dbReference>
<dbReference type="InterPro" id="IPR036875">
    <property type="entry name" value="Znf_CCHC_sf"/>
</dbReference>
<feature type="region of interest" description="Disordered" evidence="2">
    <location>
        <begin position="1"/>
        <end position="64"/>
    </location>
</feature>